<feature type="transmembrane region" description="Helical" evidence="9">
    <location>
        <begin position="130"/>
        <end position="155"/>
    </location>
</feature>
<comment type="subcellular location">
    <subcellularLocation>
        <location evidence="1">Cell inner membrane</location>
        <topology evidence="1">Multi-pass membrane protein</topology>
    </subcellularLocation>
</comment>
<evidence type="ECO:0000256" key="5">
    <source>
        <dbReference type="ARBA" id="ARBA00022692"/>
    </source>
</evidence>
<feature type="transmembrane region" description="Helical" evidence="9">
    <location>
        <begin position="14"/>
        <end position="35"/>
    </location>
</feature>
<evidence type="ECO:0000256" key="1">
    <source>
        <dbReference type="ARBA" id="ARBA00004429"/>
    </source>
</evidence>
<feature type="domain" description="Tripartite ATP-independent periplasmic transporters DctQ component" evidence="10">
    <location>
        <begin position="26"/>
        <end position="154"/>
    </location>
</feature>
<evidence type="ECO:0000256" key="3">
    <source>
        <dbReference type="ARBA" id="ARBA00022475"/>
    </source>
</evidence>
<evidence type="ECO:0000256" key="4">
    <source>
        <dbReference type="ARBA" id="ARBA00022519"/>
    </source>
</evidence>
<gene>
    <name evidence="11" type="ORF">J2Z37_001663</name>
</gene>
<protein>
    <submittedName>
        <fullName evidence="11">TRAP-type C4-dicarboxylate transport system permease small subunit</fullName>
    </submittedName>
</protein>
<keyword evidence="5 9" id="KW-0812">Transmembrane</keyword>
<accession>A0ABS4GNG7</accession>
<comment type="caution">
    <text evidence="11">The sequence shown here is derived from an EMBL/GenBank/DDBJ whole genome shotgun (WGS) entry which is preliminary data.</text>
</comment>
<reference evidence="11 12" key="1">
    <citation type="submission" date="2021-03" db="EMBL/GenBank/DDBJ databases">
        <title>Genomic Encyclopedia of Type Strains, Phase IV (KMG-IV): sequencing the most valuable type-strain genomes for metagenomic binning, comparative biology and taxonomic classification.</title>
        <authorList>
            <person name="Goeker M."/>
        </authorList>
    </citation>
    <scope>NUCLEOTIDE SEQUENCE [LARGE SCALE GENOMIC DNA]</scope>
    <source>
        <strain evidence="11 12">DSM 24738</strain>
    </source>
</reference>
<evidence type="ECO:0000259" key="10">
    <source>
        <dbReference type="Pfam" id="PF04290"/>
    </source>
</evidence>
<feature type="transmembrane region" description="Helical" evidence="9">
    <location>
        <begin position="89"/>
        <end position="110"/>
    </location>
</feature>
<dbReference type="InterPro" id="IPR007387">
    <property type="entry name" value="TRAP_DctQ"/>
</dbReference>
<name>A0ABS4GNG7_9BACL</name>
<dbReference type="Pfam" id="PF04290">
    <property type="entry name" value="DctQ"/>
    <property type="match status" value="1"/>
</dbReference>
<keyword evidence="3" id="KW-1003">Cell membrane</keyword>
<keyword evidence="4" id="KW-0997">Cell inner membrane</keyword>
<dbReference type="Proteomes" id="UP001519343">
    <property type="component" value="Unassembled WGS sequence"/>
</dbReference>
<feature type="transmembrane region" description="Helical" evidence="9">
    <location>
        <begin position="50"/>
        <end position="68"/>
    </location>
</feature>
<dbReference type="PANTHER" id="PTHR35011">
    <property type="entry name" value="2,3-DIKETO-L-GULONATE TRAP TRANSPORTER SMALL PERMEASE PROTEIN YIAM"/>
    <property type="match status" value="1"/>
</dbReference>
<dbReference type="InterPro" id="IPR055348">
    <property type="entry name" value="DctQ"/>
</dbReference>
<evidence type="ECO:0000256" key="9">
    <source>
        <dbReference type="SAM" id="Phobius"/>
    </source>
</evidence>
<evidence type="ECO:0000256" key="8">
    <source>
        <dbReference type="ARBA" id="ARBA00038436"/>
    </source>
</evidence>
<evidence type="ECO:0000256" key="2">
    <source>
        <dbReference type="ARBA" id="ARBA00022448"/>
    </source>
</evidence>
<proteinExistence type="inferred from homology"/>
<keyword evidence="12" id="KW-1185">Reference proteome</keyword>
<sequence length="166" mass="18271">MAGLLRVIDSFNKWLTILLGVVLGVMSVVIIFQVLSRYILGIPLPWSEELARYLMAYSIFVGAALALRKQQLIAVEFISERLSFNPRRVLKIVINLTGIILFAILFIKGIEMMEKVSTQLSAAMQIPMSIPYASIPIGAVLLTINAIAVIIELLLSKEAVKEGEAA</sequence>
<keyword evidence="2" id="KW-0813">Transport</keyword>
<keyword evidence="7 9" id="KW-0472">Membrane</keyword>
<evidence type="ECO:0000313" key="12">
    <source>
        <dbReference type="Proteomes" id="UP001519343"/>
    </source>
</evidence>
<evidence type="ECO:0000256" key="6">
    <source>
        <dbReference type="ARBA" id="ARBA00022989"/>
    </source>
</evidence>
<keyword evidence="6 9" id="KW-1133">Transmembrane helix</keyword>
<evidence type="ECO:0000313" key="11">
    <source>
        <dbReference type="EMBL" id="MBP1931662.1"/>
    </source>
</evidence>
<dbReference type="PANTHER" id="PTHR35011:SF2">
    <property type="entry name" value="2,3-DIKETO-L-GULONATE TRAP TRANSPORTER SMALL PERMEASE PROTEIN YIAM"/>
    <property type="match status" value="1"/>
</dbReference>
<organism evidence="11 12">
    <name type="scientific">Ammoniphilus resinae</name>
    <dbReference type="NCBI Taxonomy" id="861532"/>
    <lineage>
        <taxon>Bacteria</taxon>
        <taxon>Bacillati</taxon>
        <taxon>Bacillota</taxon>
        <taxon>Bacilli</taxon>
        <taxon>Bacillales</taxon>
        <taxon>Paenibacillaceae</taxon>
        <taxon>Aneurinibacillus group</taxon>
        <taxon>Ammoniphilus</taxon>
    </lineage>
</organism>
<dbReference type="EMBL" id="JAGGKT010000003">
    <property type="protein sequence ID" value="MBP1931662.1"/>
    <property type="molecule type" value="Genomic_DNA"/>
</dbReference>
<dbReference type="RefSeq" id="WP_209809747.1">
    <property type="nucleotide sequence ID" value="NZ_JAGGKT010000003.1"/>
</dbReference>
<evidence type="ECO:0000256" key="7">
    <source>
        <dbReference type="ARBA" id="ARBA00023136"/>
    </source>
</evidence>
<comment type="similarity">
    <text evidence="8">Belongs to the TRAP transporter small permease family.</text>
</comment>